<keyword evidence="2" id="KW-1185">Reference proteome</keyword>
<sequence length="38" mass="3917">MRSQLRTAFLVLLAIAALGALALPPAGANEQVSVTSQH</sequence>
<protein>
    <submittedName>
        <fullName evidence="1">Uncharacterized protein</fullName>
    </submittedName>
</protein>
<dbReference type="EMBL" id="LT629701">
    <property type="protein sequence ID" value="SDN22734.1"/>
    <property type="molecule type" value="Genomic_DNA"/>
</dbReference>
<evidence type="ECO:0000313" key="1">
    <source>
        <dbReference type="EMBL" id="SDN22734.1"/>
    </source>
</evidence>
<evidence type="ECO:0000313" key="2">
    <source>
        <dbReference type="Proteomes" id="UP000183376"/>
    </source>
</evidence>
<dbReference type="AlphaFoldDB" id="A0A1G9ZNB2"/>
<reference evidence="1 2" key="1">
    <citation type="submission" date="2016-10" db="EMBL/GenBank/DDBJ databases">
        <authorList>
            <person name="de Groot N.N."/>
        </authorList>
    </citation>
    <scope>NUCLEOTIDE SEQUENCE [LARGE SCALE GENOMIC DNA]</scope>
    <source>
        <strain evidence="1 2">DSM 44149</strain>
    </source>
</reference>
<proteinExistence type="predicted"/>
<organism evidence="1 2">
    <name type="scientific">Allokutzneria albata</name>
    <name type="common">Kibdelosporangium albatum</name>
    <dbReference type="NCBI Taxonomy" id="211114"/>
    <lineage>
        <taxon>Bacteria</taxon>
        <taxon>Bacillati</taxon>
        <taxon>Actinomycetota</taxon>
        <taxon>Actinomycetes</taxon>
        <taxon>Pseudonocardiales</taxon>
        <taxon>Pseudonocardiaceae</taxon>
        <taxon>Allokutzneria</taxon>
    </lineage>
</organism>
<name>A0A1G9ZNB2_ALLAB</name>
<gene>
    <name evidence="1" type="ORF">SAMN04489726_5610</name>
</gene>
<accession>A0A1G9ZNB2</accession>
<dbReference type="Proteomes" id="UP000183376">
    <property type="component" value="Chromosome I"/>
</dbReference>